<gene>
    <name evidence="1" type="ORF">RHO25_001566</name>
</gene>
<protein>
    <submittedName>
        <fullName evidence="1">Uncharacterized protein</fullName>
    </submittedName>
</protein>
<reference evidence="1 2" key="1">
    <citation type="submission" date="2023-09" db="EMBL/GenBank/DDBJ databases">
        <title>Complete-Gapless Cercospora beticola genome.</title>
        <authorList>
            <person name="Wyatt N.A."/>
            <person name="Spanner R.E."/>
            <person name="Bolton M.D."/>
        </authorList>
    </citation>
    <scope>NUCLEOTIDE SEQUENCE [LARGE SCALE GENOMIC DNA]</scope>
    <source>
        <strain evidence="1">Cb09-40</strain>
    </source>
</reference>
<dbReference type="Proteomes" id="UP001302367">
    <property type="component" value="Chromosome 1"/>
</dbReference>
<dbReference type="EMBL" id="CP134184">
    <property type="protein sequence ID" value="WPA96958.1"/>
    <property type="molecule type" value="Genomic_DNA"/>
</dbReference>
<keyword evidence="2" id="KW-1185">Reference proteome</keyword>
<evidence type="ECO:0000313" key="1">
    <source>
        <dbReference type="EMBL" id="WPA96958.1"/>
    </source>
</evidence>
<proteinExistence type="predicted"/>
<organism evidence="1 2">
    <name type="scientific">Cercospora beticola</name>
    <name type="common">Sugarbeet leaf spot fungus</name>
    <dbReference type="NCBI Taxonomy" id="122368"/>
    <lineage>
        <taxon>Eukaryota</taxon>
        <taxon>Fungi</taxon>
        <taxon>Dikarya</taxon>
        <taxon>Ascomycota</taxon>
        <taxon>Pezizomycotina</taxon>
        <taxon>Dothideomycetes</taxon>
        <taxon>Dothideomycetidae</taxon>
        <taxon>Mycosphaerellales</taxon>
        <taxon>Mycosphaerellaceae</taxon>
        <taxon>Cercospora</taxon>
    </lineage>
</organism>
<sequence length="120" mass="12594">MPRAPASAAGAFTAVLENRHCGSIGGCGGSGKPNTRDSLLVLSAQRCMYLHDHQRLLLINDPPSPSRLFNNVIRVFQATLRSVVAHAPVTMPFLRDVGGAAMADTLVQSSASTVLARGSP</sequence>
<accession>A0ABZ0NBQ5</accession>
<evidence type="ECO:0000313" key="2">
    <source>
        <dbReference type="Proteomes" id="UP001302367"/>
    </source>
</evidence>
<dbReference type="RefSeq" id="XP_065458195.1">
    <property type="nucleotide sequence ID" value="XM_065602123.1"/>
</dbReference>
<dbReference type="GeneID" id="90643750"/>
<name>A0ABZ0NBQ5_CERBT</name>